<gene>
    <name evidence="7" type="ORF">RJ40_07710</name>
</gene>
<dbReference type="Proteomes" id="UP001042704">
    <property type="component" value="Chromosome"/>
</dbReference>
<feature type="transmembrane region" description="Helical" evidence="6">
    <location>
        <begin position="283"/>
        <end position="307"/>
    </location>
</feature>
<dbReference type="KEGG" id="maqe:RJ40_07710"/>
<comment type="similarity">
    <text evidence="2">Belongs to the autoinducer-2 exporter (AI-2E) (TC 2.A.86) family.</text>
</comment>
<accession>A0A8A3S704</accession>
<evidence type="ECO:0000256" key="5">
    <source>
        <dbReference type="ARBA" id="ARBA00023136"/>
    </source>
</evidence>
<dbReference type="PANTHER" id="PTHR21716">
    <property type="entry name" value="TRANSMEMBRANE PROTEIN"/>
    <property type="match status" value="1"/>
</dbReference>
<protein>
    <submittedName>
        <fullName evidence="7">AI-2E family transporter</fullName>
    </submittedName>
</protein>
<evidence type="ECO:0000256" key="6">
    <source>
        <dbReference type="SAM" id="Phobius"/>
    </source>
</evidence>
<dbReference type="InterPro" id="IPR002549">
    <property type="entry name" value="AI-2E-like"/>
</dbReference>
<feature type="transmembrane region" description="Helical" evidence="6">
    <location>
        <begin position="140"/>
        <end position="159"/>
    </location>
</feature>
<feature type="transmembrane region" description="Helical" evidence="6">
    <location>
        <begin position="243"/>
        <end position="263"/>
    </location>
</feature>
<name>A0A8A3S704_9EURY</name>
<comment type="subcellular location">
    <subcellularLocation>
        <location evidence="1">Membrane</location>
        <topology evidence="1">Multi-pass membrane protein</topology>
    </subcellularLocation>
</comment>
<dbReference type="RefSeq" id="WP_265580285.1">
    <property type="nucleotide sequence ID" value="NZ_CP036172.1"/>
</dbReference>
<feature type="transmembrane region" description="Helical" evidence="6">
    <location>
        <begin position="7"/>
        <end position="24"/>
    </location>
</feature>
<dbReference type="GO" id="GO:0016020">
    <property type="term" value="C:membrane"/>
    <property type="evidence" value="ECO:0007669"/>
    <property type="project" value="UniProtKB-SubCell"/>
</dbReference>
<keyword evidence="4 6" id="KW-1133">Transmembrane helix</keyword>
<evidence type="ECO:0000256" key="3">
    <source>
        <dbReference type="ARBA" id="ARBA00022692"/>
    </source>
</evidence>
<keyword evidence="8" id="KW-1185">Reference proteome</keyword>
<reference evidence="7" key="1">
    <citation type="journal article" date="2001" name="Int. J. Syst. Evol. Microbiol.">
        <title>Methanofollis aquaemaris sp. nov., a methanogen isolated from an aquaculture fish pond.</title>
        <authorList>
            <person name="Lai M.C."/>
            <person name="Chen S.C."/>
        </authorList>
    </citation>
    <scope>NUCLEOTIDE SEQUENCE</scope>
    <source>
        <strain evidence="7">N2F9704</strain>
    </source>
</reference>
<dbReference type="AlphaFoldDB" id="A0A8A3S704"/>
<organism evidence="7 8">
    <name type="scientific">Methanofollis aquaemaris</name>
    <dbReference type="NCBI Taxonomy" id="126734"/>
    <lineage>
        <taxon>Archaea</taxon>
        <taxon>Methanobacteriati</taxon>
        <taxon>Methanobacteriota</taxon>
        <taxon>Stenosarchaea group</taxon>
        <taxon>Methanomicrobia</taxon>
        <taxon>Methanomicrobiales</taxon>
        <taxon>Methanomicrobiaceae</taxon>
        <taxon>Methanofollis</taxon>
    </lineage>
</organism>
<reference evidence="7" key="2">
    <citation type="submission" date="2019-02" db="EMBL/GenBank/DDBJ databases">
        <authorList>
            <person name="Chen S.-C."/>
            <person name="Chien H.-H."/>
            <person name="Lai M.-C."/>
        </authorList>
    </citation>
    <scope>NUCLEOTIDE SEQUENCE</scope>
    <source>
        <strain evidence="7">N2F9704</strain>
    </source>
</reference>
<feature type="transmembrane region" description="Helical" evidence="6">
    <location>
        <begin position="193"/>
        <end position="210"/>
    </location>
</feature>
<evidence type="ECO:0000313" key="7">
    <source>
        <dbReference type="EMBL" id="QSZ67396.1"/>
    </source>
</evidence>
<feature type="transmembrane region" description="Helical" evidence="6">
    <location>
        <begin position="216"/>
        <end position="236"/>
    </location>
</feature>
<dbReference type="GO" id="GO:0055085">
    <property type="term" value="P:transmembrane transport"/>
    <property type="evidence" value="ECO:0007669"/>
    <property type="project" value="TreeGrafter"/>
</dbReference>
<dbReference type="GeneID" id="76424239"/>
<keyword evidence="3 6" id="KW-0812">Transmembrane</keyword>
<dbReference type="PANTHER" id="PTHR21716:SF64">
    <property type="entry name" value="AI-2 TRANSPORT PROTEIN TQSA"/>
    <property type="match status" value="1"/>
</dbReference>
<sequence>MTGDVSLSSLACLLVIVAILTAGMHLAAALVNPVLFAFVLSILTTPIVHRLEAKGMPRWTAALVCVGAIVGISLALIAFLSASVIQLDRALPAYQDLLKTQTTGLQAMLAGWGIDLDLQPPTSSEQGSFIPPLETILTDLSALVIDFLVIIIVTVFMLLEVSGIEREKEITPSVADLLIGFGEKLNGYVTAKFRASLATGLITTGIFLVIGIETPFLWGLLIFLLSFIPFLGLPIASVPPIGLAWLQHGLGGALIVLVGIAVVDLVSRSVFISEPPERRLELSPLVIVLSVFFWTWVLGVPGLFLAVPLTLMAKAVLEYSDETRWIAGLLGPAE</sequence>
<feature type="transmembrane region" description="Helical" evidence="6">
    <location>
        <begin position="30"/>
        <end position="49"/>
    </location>
</feature>
<evidence type="ECO:0000256" key="1">
    <source>
        <dbReference type="ARBA" id="ARBA00004141"/>
    </source>
</evidence>
<evidence type="ECO:0000256" key="4">
    <source>
        <dbReference type="ARBA" id="ARBA00022989"/>
    </source>
</evidence>
<feature type="transmembrane region" description="Helical" evidence="6">
    <location>
        <begin position="61"/>
        <end position="85"/>
    </location>
</feature>
<keyword evidence="5 6" id="KW-0472">Membrane</keyword>
<dbReference type="Pfam" id="PF01594">
    <property type="entry name" value="AI-2E_transport"/>
    <property type="match status" value="1"/>
</dbReference>
<evidence type="ECO:0000256" key="2">
    <source>
        <dbReference type="ARBA" id="ARBA00009773"/>
    </source>
</evidence>
<evidence type="ECO:0000313" key="8">
    <source>
        <dbReference type="Proteomes" id="UP001042704"/>
    </source>
</evidence>
<dbReference type="EMBL" id="CP036172">
    <property type="protein sequence ID" value="QSZ67396.1"/>
    <property type="molecule type" value="Genomic_DNA"/>
</dbReference>
<proteinExistence type="inferred from homology"/>